<organism evidence="3 4">
    <name type="scientific">Streptomyces broussonetiae</name>
    <dbReference type="NCBI Taxonomy" id="2686304"/>
    <lineage>
        <taxon>Bacteria</taxon>
        <taxon>Bacillati</taxon>
        <taxon>Actinomycetota</taxon>
        <taxon>Actinomycetes</taxon>
        <taxon>Kitasatosporales</taxon>
        <taxon>Streptomycetaceae</taxon>
        <taxon>Streptomyces</taxon>
    </lineage>
</organism>
<evidence type="ECO:0000313" key="4">
    <source>
        <dbReference type="Proteomes" id="UP001585080"/>
    </source>
</evidence>
<evidence type="ECO:0000256" key="1">
    <source>
        <dbReference type="SAM" id="MobiDB-lite"/>
    </source>
</evidence>
<feature type="transmembrane region" description="Helical" evidence="2">
    <location>
        <begin position="80"/>
        <end position="99"/>
    </location>
</feature>
<dbReference type="Proteomes" id="UP001585080">
    <property type="component" value="Unassembled WGS sequence"/>
</dbReference>
<gene>
    <name evidence="3" type="ORF">VSS16_18660</name>
</gene>
<feature type="region of interest" description="Disordered" evidence="1">
    <location>
        <begin position="101"/>
        <end position="141"/>
    </location>
</feature>
<dbReference type="EMBL" id="JAYMRP010000015">
    <property type="protein sequence ID" value="MFB8774725.1"/>
    <property type="molecule type" value="Genomic_DNA"/>
</dbReference>
<reference evidence="3 4" key="1">
    <citation type="submission" date="2024-01" db="EMBL/GenBank/DDBJ databases">
        <title>Genome mining of biosynthetic gene clusters to explore secondary metabolites of Streptomyces sp.</title>
        <authorList>
            <person name="Baig A."/>
            <person name="Ajitkumar Shintre N."/>
            <person name="Kumar H."/>
            <person name="Anbarasu A."/>
            <person name="Ramaiah S."/>
        </authorList>
    </citation>
    <scope>NUCLEOTIDE SEQUENCE [LARGE SCALE GENOMIC DNA]</scope>
    <source>
        <strain evidence="3 4">A57</strain>
    </source>
</reference>
<proteinExistence type="predicted"/>
<evidence type="ECO:0000256" key="2">
    <source>
        <dbReference type="SAM" id="Phobius"/>
    </source>
</evidence>
<evidence type="ECO:0000313" key="3">
    <source>
        <dbReference type="EMBL" id="MFB8774725.1"/>
    </source>
</evidence>
<keyword evidence="2" id="KW-1133">Transmembrane helix</keyword>
<name>A0ABV5ECY9_9ACTN</name>
<keyword evidence="2" id="KW-0812">Transmembrane</keyword>
<keyword evidence="2" id="KW-0472">Membrane</keyword>
<protein>
    <submittedName>
        <fullName evidence="3">Uncharacterized protein</fullName>
    </submittedName>
</protein>
<dbReference type="RefSeq" id="WP_376733422.1">
    <property type="nucleotide sequence ID" value="NZ_JAYMRP010000015.1"/>
</dbReference>
<accession>A0ABV5ECY9</accession>
<keyword evidence="4" id="KW-1185">Reference proteome</keyword>
<sequence>MAGRQRGDSGSPDEVWRRFVEDCGDAPYVRAPREPSARERAAGARVVAEPVDAVGELWRREETGDATAWRDLDGRGRRRLVLRALGAAAAVVLFLLVASGGPTGGGNGYETPGGSVVQQSEESPLERPTSAEEPPDGTGSE</sequence>
<comment type="caution">
    <text evidence="3">The sequence shown here is derived from an EMBL/GenBank/DDBJ whole genome shotgun (WGS) entry which is preliminary data.</text>
</comment>